<sequence>MKIRTKIQWYSMLFLTVMLLMLSALVAIAFFWLSLQREQEFLEEQAQLIEENVGLTSRLADIEPMIPDDGMVRIYYGKENVVSPFTEEEELLALETKYVSEDDFELSKVDGEYVLTYRLPVKNKGQQQGVIEVSQPIESVIDHLVMLIVVLLAMSLFVILISIFASKRLATLILKPVSIMSRTMVEIEQSGQFKKIPLPDKTKDELEQMGAAFNRMMARLEQNYYQQQQFLSDASHELKTPITVIESYASLLKRWGKEEADIQEEAVEAIHHEALRMKELTQNLLQVASRNNLSIEEVEIVSLCRQVARNFSQTSNRIVQVIAKPEEVIYETDANRFEQVLIILVDNALKYSETDVTVSIEVVEEVLMIRVQDQGIGIPKQDIPHVFERFYRVDPSRTRSTGGSGLGLSIAKSIVDSLGGRIAIESEVGVGTTVNISFLIKF</sequence>
<evidence type="ECO:0000259" key="15">
    <source>
        <dbReference type="PROSITE" id="PS50109"/>
    </source>
</evidence>
<keyword evidence="8" id="KW-0547">Nucleotide-binding</keyword>
<evidence type="ECO:0000256" key="9">
    <source>
        <dbReference type="ARBA" id="ARBA00022777"/>
    </source>
</evidence>
<keyword evidence="18" id="KW-1185">Reference proteome</keyword>
<dbReference type="EMBL" id="QWVS01000043">
    <property type="protein sequence ID" value="RID82722.1"/>
    <property type="molecule type" value="Genomic_DNA"/>
</dbReference>
<dbReference type="CDD" id="cd00075">
    <property type="entry name" value="HATPase"/>
    <property type="match status" value="1"/>
</dbReference>
<dbReference type="InterPro" id="IPR003594">
    <property type="entry name" value="HATPase_dom"/>
</dbReference>
<dbReference type="Proteomes" id="UP000266016">
    <property type="component" value="Unassembled WGS sequence"/>
</dbReference>
<feature type="transmembrane region" description="Helical" evidence="14">
    <location>
        <begin position="144"/>
        <end position="165"/>
    </location>
</feature>
<evidence type="ECO:0000313" key="18">
    <source>
        <dbReference type="Proteomes" id="UP000266016"/>
    </source>
</evidence>
<evidence type="ECO:0000256" key="7">
    <source>
        <dbReference type="ARBA" id="ARBA00022692"/>
    </source>
</evidence>
<dbReference type="Gene3D" id="6.10.340.10">
    <property type="match status" value="1"/>
</dbReference>
<dbReference type="SMART" id="SM00304">
    <property type="entry name" value="HAMP"/>
    <property type="match status" value="1"/>
</dbReference>
<dbReference type="GO" id="GO:0005524">
    <property type="term" value="F:ATP binding"/>
    <property type="evidence" value="ECO:0007669"/>
    <property type="project" value="UniProtKB-KW"/>
</dbReference>
<feature type="transmembrane region" description="Helical" evidence="14">
    <location>
        <begin position="12"/>
        <end position="33"/>
    </location>
</feature>
<comment type="caution">
    <text evidence="17">The sequence shown here is derived from an EMBL/GenBank/DDBJ whole genome shotgun (WGS) entry which is preliminary data.</text>
</comment>
<dbReference type="SUPFAM" id="SSF47384">
    <property type="entry name" value="Homodimeric domain of signal transducing histidine kinase"/>
    <property type="match status" value="1"/>
</dbReference>
<feature type="domain" description="Histidine kinase" evidence="15">
    <location>
        <begin position="233"/>
        <end position="442"/>
    </location>
</feature>
<evidence type="ECO:0000256" key="2">
    <source>
        <dbReference type="ARBA" id="ARBA00004651"/>
    </source>
</evidence>
<dbReference type="PANTHER" id="PTHR45528">
    <property type="entry name" value="SENSOR HISTIDINE KINASE CPXA"/>
    <property type="match status" value="1"/>
</dbReference>
<dbReference type="PROSITE" id="PS50885">
    <property type="entry name" value="HAMP"/>
    <property type="match status" value="1"/>
</dbReference>
<dbReference type="Pfam" id="PF02518">
    <property type="entry name" value="HATPase_c"/>
    <property type="match status" value="1"/>
</dbReference>
<dbReference type="PRINTS" id="PR00344">
    <property type="entry name" value="BCTRLSENSOR"/>
</dbReference>
<keyword evidence="13 14" id="KW-0472">Membrane</keyword>
<evidence type="ECO:0000256" key="3">
    <source>
        <dbReference type="ARBA" id="ARBA00012438"/>
    </source>
</evidence>
<accession>A0A398AYS8</accession>
<dbReference type="CDD" id="cd00082">
    <property type="entry name" value="HisKA"/>
    <property type="match status" value="1"/>
</dbReference>
<dbReference type="InterPro" id="IPR036890">
    <property type="entry name" value="HATPase_C_sf"/>
</dbReference>
<reference evidence="17 18" key="1">
    <citation type="submission" date="2018-08" db="EMBL/GenBank/DDBJ databases">
        <title>Bacillus jemisoniae sp. nov., Bacillus chryseoplanitiae sp. nov., Bacillus resnikiae sp. nov., and Bacillus frankliniae sp. nov., isolated from Viking spacecraft and associated surfaces.</title>
        <authorList>
            <person name="Seuylemezian A."/>
            <person name="Vaishampayan P."/>
        </authorList>
    </citation>
    <scope>NUCLEOTIDE SEQUENCE [LARGE SCALE GENOMIC DNA]</scope>
    <source>
        <strain evidence="17 18">MA001</strain>
    </source>
</reference>
<keyword evidence="4" id="KW-1003">Cell membrane</keyword>
<organism evidence="17 18">
    <name type="scientific">Peribacillus asahii</name>
    <dbReference type="NCBI Taxonomy" id="228899"/>
    <lineage>
        <taxon>Bacteria</taxon>
        <taxon>Bacillati</taxon>
        <taxon>Bacillota</taxon>
        <taxon>Bacilli</taxon>
        <taxon>Bacillales</taxon>
        <taxon>Bacillaceae</taxon>
        <taxon>Peribacillus</taxon>
    </lineage>
</organism>
<evidence type="ECO:0000259" key="16">
    <source>
        <dbReference type="PROSITE" id="PS50885"/>
    </source>
</evidence>
<dbReference type="RefSeq" id="WP_119118447.1">
    <property type="nucleotide sequence ID" value="NZ_QWVS01000043.1"/>
</dbReference>
<evidence type="ECO:0000256" key="8">
    <source>
        <dbReference type="ARBA" id="ARBA00022741"/>
    </source>
</evidence>
<dbReference type="SUPFAM" id="SSF55874">
    <property type="entry name" value="ATPase domain of HSP90 chaperone/DNA topoisomerase II/histidine kinase"/>
    <property type="match status" value="1"/>
</dbReference>
<dbReference type="InterPro" id="IPR036097">
    <property type="entry name" value="HisK_dim/P_sf"/>
</dbReference>
<dbReference type="PROSITE" id="PS50109">
    <property type="entry name" value="HIS_KIN"/>
    <property type="match status" value="1"/>
</dbReference>
<dbReference type="FunFam" id="3.30.565.10:FF:000006">
    <property type="entry name" value="Sensor histidine kinase WalK"/>
    <property type="match status" value="1"/>
</dbReference>
<dbReference type="EC" id="2.7.13.3" evidence="3"/>
<evidence type="ECO:0000256" key="13">
    <source>
        <dbReference type="ARBA" id="ARBA00023136"/>
    </source>
</evidence>
<keyword evidence="10" id="KW-0067">ATP-binding</keyword>
<evidence type="ECO:0000256" key="14">
    <source>
        <dbReference type="SAM" id="Phobius"/>
    </source>
</evidence>
<keyword evidence="6" id="KW-0808">Transferase</keyword>
<keyword evidence="12" id="KW-0902">Two-component regulatory system</keyword>
<evidence type="ECO:0000256" key="1">
    <source>
        <dbReference type="ARBA" id="ARBA00000085"/>
    </source>
</evidence>
<feature type="domain" description="HAMP" evidence="16">
    <location>
        <begin position="171"/>
        <end position="225"/>
    </location>
</feature>
<dbReference type="InterPro" id="IPR005467">
    <property type="entry name" value="His_kinase_dom"/>
</dbReference>
<evidence type="ECO:0000256" key="12">
    <source>
        <dbReference type="ARBA" id="ARBA00023012"/>
    </source>
</evidence>
<dbReference type="GO" id="GO:0000155">
    <property type="term" value="F:phosphorelay sensor kinase activity"/>
    <property type="evidence" value="ECO:0007669"/>
    <property type="project" value="InterPro"/>
</dbReference>
<dbReference type="Pfam" id="PF00512">
    <property type="entry name" value="HisKA"/>
    <property type="match status" value="1"/>
</dbReference>
<dbReference type="SMART" id="SM00387">
    <property type="entry name" value="HATPase_c"/>
    <property type="match status" value="1"/>
</dbReference>
<dbReference type="GO" id="GO:0005886">
    <property type="term" value="C:plasma membrane"/>
    <property type="evidence" value="ECO:0007669"/>
    <property type="project" value="UniProtKB-SubCell"/>
</dbReference>
<evidence type="ECO:0000256" key="10">
    <source>
        <dbReference type="ARBA" id="ARBA00022840"/>
    </source>
</evidence>
<dbReference type="Pfam" id="PF00672">
    <property type="entry name" value="HAMP"/>
    <property type="match status" value="1"/>
</dbReference>
<comment type="catalytic activity">
    <reaction evidence="1">
        <text>ATP + protein L-histidine = ADP + protein N-phospho-L-histidine.</text>
        <dbReference type="EC" id="2.7.13.3"/>
    </reaction>
</comment>
<comment type="subcellular location">
    <subcellularLocation>
        <location evidence="2">Cell membrane</location>
        <topology evidence="2">Multi-pass membrane protein</topology>
    </subcellularLocation>
</comment>
<dbReference type="SMART" id="SM00388">
    <property type="entry name" value="HisKA"/>
    <property type="match status" value="1"/>
</dbReference>
<dbReference type="PANTHER" id="PTHR45528:SF1">
    <property type="entry name" value="SENSOR HISTIDINE KINASE CPXA"/>
    <property type="match status" value="1"/>
</dbReference>
<dbReference type="AlphaFoldDB" id="A0A398AYS8"/>
<dbReference type="CDD" id="cd06225">
    <property type="entry name" value="HAMP"/>
    <property type="match status" value="1"/>
</dbReference>
<name>A0A398AYS8_9BACI</name>
<dbReference type="FunFam" id="1.10.287.130:FF:000001">
    <property type="entry name" value="Two-component sensor histidine kinase"/>
    <property type="match status" value="1"/>
</dbReference>
<dbReference type="Gene3D" id="1.10.287.130">
    <property type="match status" value="1"/>
</dbReference>
<proteinExistence type="predicted"/>
<gene>
    <name evidence="17" type="ORF">D1953_17455</name>
</gene>
<dbReference type="Gene3D" id="3.30.565.10">
    <property type="entry name" value="Histidine kinase-like ATPase, C-terminal domain"/>
    <property type="match status" value="1"/>
</dbReference>
<dbReference type="InterPro" id="IPR004358">
    <property type="entry name" value="Sig_transdc_His_kin-like_C"/>
</dbReference>
<evidence type="ECO:0000256" key="4">
    <source>
        <dbReference type="ARBA" id="ARBA00022475"/>
    </source>
</evidence>
<evidence type="ECO:0000313" key="17">
    <source>
        <dbReference type="EMBL" id="RID82722.1"/>
    </source>
</evidence>
<evidence type="ECO:0000256" key="6">
    <source>
        <dbReference type="ARBA" id="ARBA00022679"/>
    </source>
</evidence>
<keyword evidence="7 14" id="KW-0812">Transmembrane</keyword>
<keyword evidence="5" id="KW-0597">Phosphoprotein</keyword>
<protein>
    <recommendedName>
        <fullName evidence="3">histidine kinase</fullName>
        <ecNumber evidence="3">2.7.13.3</ecNumber>
    </recommendedName>
</protein>
<evidence type="ECO:0000256" key="11">
    <source>
        <dbReference type="ARBA" id="ARBA00022989"/>
    </source>
</evidence>
<keyword evidence="9 17" id="KW-0418">Kinase</keyword>
<dbReference type="InterPro" id="IPR003660">
    <property type="entry name" value="HAMP_dom"/>
</dbReference>
<dbReference type="InterPro" id="IPR003661">
    <property type="entry name" value="HisK_dim/P_dom"/>
</dbReference>
<keyword evidence="11 14" id="KW-1133">Transmembrane helix</keyword>
<evidence type="ECO:0000256" key="5">
    <source>
        <dbReference type="ARBA" id="ARBA00022553"/>
    </source>
</evidence>
<dbReference type="InterPro" id="IPR050398">
    <property type="entry name" value="HssS/ArlS-like"/>
</dbReference>